<dbReference type="Proteomes" id="UP000789595">
    <property type="component" value="Unassembled WGS sequence"/>
</dbReference>
<dbReference type="SUPFAM" id="SSF53335">
    <property type="entry name" value="S-adenosyl-L-methionine-dependent methyltransferases"/>
    <property type="match status" value="1"/>
</dbReference>
<dbReference type="Pfam" id="PF04378">
    <property type="entry name" value="RsmJ"/>
    <property type="match status" value="1"/>
</dbReference>
<dbReference type="OrthoDB" id="6501018at2759"/>
<dbReference type="GO" id="GO:0005829">
    <property type="term" value="C:cytosol"/>
    <property type="evidence" value="ECO:0007669"/>
    <property type="project" value="TreeGrafter"/>
</dbReference>
<dbReference type="AlphaFoldDB" id="A0A8J2WVT5"/>
<dbReference type="PANTHER" id="PTHR37426:SF1">
    <property type="entry name" value="RIBOSOMAL RNA LARGE SUBUNIT METHYLTRANSFERASE J"/>
    <property type="match status" value="1"/>
</dbReference>
<proteinExistence type="predicted"/>
<dbReference type="InterPro" id="IPR029063">
    <property type="entry name" value="SAM-dependent_MTases_sf"/>
</dbReference>
<keyword evidence="1" id="KW-0732">Signal</keyword>
<dbReference type="GO" id="GO:0070475">
    <property type="term" value="P:rRNA base methylation"/>
    <property type="evidence" value="ECO:0007669"/>
    <property type="project" value="InterPro"/>
</dbReference>
<gene>
    <name evidence="2" type="ORF">PECAL_2P24590</name>
</gene>
<sequence>MCSLLLLLVVAPAAALRGTPLRATTRLDYDHLYHIGSPVDVFKHCVLTALLRRCTEKASPLTYVETHAGRGLYPFDSEEAATLAEFEDGHHKLRARAAGREKLHADIAAYLAAQRPEEYVGSAALAALALREGDRGVFFERDETCADALTDALSRLGAESTVEVGDGYAGTKKLRVSTRGLVFVDPPYQSGSDTDLIAALCGHLKQYWRAARIAVWYPRGDGADARTERLRHEVLAATGAFDVLDAHLTVPGDASARLRSSGMLLVQPPYGFDDDLESLLPELAELLAPGGSWGVEWLRRG</sequence>
<feature type="chain" id="PRO_5035208592" evidence="1">
    <location>
        <begin position="16"/>
        <end position="301"/>
    </location>
</feature>
<accession>A0A8J2WVT5</accession>
<dbReference type="EMBL" id="CAKKNE010000002">
    <property type="protein sequence ID" value="CAH0369339.1"/>
    <property type="molecule type" value="Genomic_DNA"/>
</dbReference>
<dbReference type="InterPro" id="IPR007473">
    <property type="entry name" value="RlmJ"/>
</dbReference>
<comment type="caution">
    <text evidence="2">The sequence shown here is derived from an EMBL/GenBank/DDBJ whole genome shotgun (WGS) entry which is preliminary data.</text>
</comment>
<dbReference type="PANTHER" id="PTHR37426">
    <property type="entry name" value="RIBOSOMAL RNA LARGE SUBUNIT METHYLTRANSFERASE J"/>
    <property type="match status" value="1"/>
</dbReference>
<dbReference type="Gene3D" id="3.40.50.150">
    <property type="entry name" value="Vaccinia Virus protein VP39"/>
    <property type="match status" value="1"/>
</dbReference>
<evidence type="ECO:0000313" key="2">
    <source>
        <dbReference type="EMBL" id="CAH0369339.1"/>
    </source>
</evidence>
<reference evidence="2" key="1">
    <citation type="submission" date="2021-11" db="EMBL/GenBank/DDBJ databases">
        <authorList>
            <consortium name="Genoscope - CEA"/>
            <person name="William W."/>
        </authorList>
    </citation>
    <scope>NUCLEOTIDE SEQUENCE</scope>
</reference>
<evidence type="ECO:0000313" key="3">
    <source>
        <dbReference type="Proteomes" id="UP000789595"/>
    </source>
</evidence>
<feature type="signal peptide" evidence="1">
    <location>
        <begin position="1"/>
        <end position="15"/>
    </location>
</feature>
<organism evidence="2 3">
    <name type="scientific">Pelagomonas calceolata</name>
    <dbReference type="NCBI Taxonomy" id="35677"/>
    <lineage>
        <taxon>Eukaryota</taxon>
        <taxon>Sar</taxon>
        <taxon>Stramenopiles</taxon>
        <taxon>Ochrophyta</taxon>
        <taxon>Pelagophyceae</taxon>
        <taxon>Pelagomonadales</taxon>
        <taxon>Pelagomonadaceae</taxon>
        <taxon>Pelagomonas</taxon>
    </lineage>
</organism>
<evidence type="ECO:0000256" key="1">
    <source>
        <dbReference type="SAM" id="SignalP"/>
    </source>
</evidence>
<dbReference type="GO" id="GO:0036307">
    <property type="term" value="F:23S rRNA (adenine(2030)-N(6))-methyltransferase activity"/>
    <property type="evidence" value="ECO:0007669"/>
    <property type="project" value="TreeGrafter"/>
</dbReference>
<name>A0A8J2WVT5_9STRA</name>
<protein>
    <submittedName>
        <fullName evidence="2">Uncharacterized protein</fullName>
    </submittedName>
</protein>
<keyword evidence="3" id="KW-1185">Reference proteome</keyword>